<dbReference type="EMBL" id="UGVL01000001">
    <property type="protein sequence ID" value="SUE33675.1"/>
    <property type="molecule type" value="Genomic_DNA"/>
</dbReference>
<name>A0A379MQ71_9BACT</name>
<accession>A0A379MQ71</accession>
<dbReference type="AlphaFoldDB" id="A0A379MQ71"/>
<feature type="domain" description="DUF6046" evidence="1">
    <location>
        <begin position="95"/>
        <end position="210"/>
    </location>
</feature>
<reference evidence="2 3" key="1">
    <citation type="submission" date="2018-06" db="EMBL/GenBank/DDBJ databases">
        <authorList>
            <consortium name="Pathogen Informatics"/>
            <person name="Doyle S."/>
        </authorList>
    </citation>
    <scope>NUCLEOTIDE SEQUENCE [LARGE SCALE GENOMIC DNA]</scope>
    <source>
        <strain evidence="2 3">NCTC11190</strain>
    </source>
</reference>
<dbReference type="RefSeq" id="WP_051214289.1">
    <property type="nucleotide sequence ID" value="NZ_UGVL01000001.1"/>
</dbReference>
<evidence type="ECO:0000313" key="3">
    <source>
        <dbReference type="Proteomes" id="UP000255233"/>
    </source>
</evidence>
<dbReference type="STRING" id="880526.GCA_000427365_00562"/>
<gene>
    <name evidence="2" type="ORF">NCTC11190_00885</name>
</gene>
<dbReference type="OrthoDB" id="1098595at2"/>
<dbReference type="Proteomes" id="UP000255233">
    <property type="component" value="Unassembled WGS sequence"/>
</dbReference>
<proteinExistence type="predicted"/>
<dbReference type="Pfam" id="PF19512">
    <property type="entry name" value="DUF6046"/>
    <property type="match status" value="1"/>
</dbReference>
<evidence type="ECO:0000259" key="1">
    <source>
        <dbReference type="Pfam" id="PF19512"/>
    </source>
</evidence>
<dbReference type="InterPro" id="IPR046109">
    <property type="entry name" value="DUF6046"/>
</dbReference>
<sequence>MARYDEYGRMPHRFDVAGLLLDAARLRGKFYPGMLLGGNAARYPAVPSFEGMPDAPALRTETAGGVPIRKQDALGRWYFMPVWIRSSLGEVEMPCAVISVTGKKRIVETPLIGRRGAVNELIGVDSYEVELACALIGQGGNYPETEVKRMRDLYELNEAVELVSALTDLVFETDDKIVIESIDLPAMGGAEDVQVVKMKAHTDAAVELVIE</sequence>
<evidence type="ECO:0000313" key="2">
    <source>
        <dbReference type="EMBL" id="SUE33675.1"/>
    </source>
</evidence>
<protein>
    <recommendedName>
        <fullName evidence="1">DUF6046 domain-containing protein</fullName>
    </recommendedName>
</protein>
<organism evidence="2 3">
    <name type="scientific">Rikenella microfusus</name>
    <dbReference type="NCBI Taxonomy" id="28139"/>
    <lineage>
        <taxon>Bacteria</taxon>
        <taxon>Pseudomonadati</taxon>
        <taxon>Bacteroidota</taxon>
        <taxon>Bacteroidia</taxon>
        <taxon>Bacteroidales</taxon>
        <taxon>Rikenellaceae</taxon>
        <taxon>Rikenella</taxon>
    </lineage>
</organism>
<keyword evidence="3" id="KW-1185">Reference proteome</keyword>